<dbReference type="Pfam" id="PF08763">
    <property type="entry name" value="Ca_chan_IQ"/>
    <property type="match status" value="1"/>
</dbReference>
<feature type="transmembrane region" description="Helical" evidence="22">
    <location>
        <begin position="628"/>
        <end position="646"/>
    </location>
</feature>
<feature type="region of interest" description="Disordered" evidence="21">
    <location>
        <begin position="2313"/>
        <end position="2341"/>
    </location>
</feature>
<feature type="transmembrane region" description="Helical" evidence="22">
    <location>
        <begin position="361"/>
        <end position="380"/>
    </location>
</feature>
<evidence type="ECO:0000256" key="10">
    <source>
        <dbReference type="ARBA" id="ARBA00022882"/>
    </source>
</evidence>
<dbReference type="GO" id="GO:0005509">
    <property type="term" value="F:calcium ion binding"/>
    <property type="evidence" value="ECO:0007669"/>
    <property type="project" value="InterPro"/>
</dbReference>
<dbReference type="InterPro" id="IPR014873">
    <property type="entry name" value="VDCC_a1su_IQ"/>
</dbReference>
<dbReference type="FunFam" id="1.20.120.350:FF:000013">
    <property type="entry name" value="Voltage-dependent N-type calcium channel subunit alpha"/>
    <property type="match status" value="1"/>
</dbReference>
<sequence length="2362" mass="266692">MLGFGTCSVSTPAPGRGAELDAASPRYILALPKEETWRKHRLGLMQTTQSCNLLEPESLAEALVSRAASFDALYEPRPRDADAGTETGSTFDLGLGQYVPVSPDVIKRRRGGLIEQRDIIKAHEAHKMQSTPQARRKEWEMACFGEAVAGRLGSGDGGSDQNRSRQGPPAPAGGSPGGFKQTKAQRARTMALYNPIPVRQNCFTVNRSLFLFGEENIVRKYAKKLIDWPPFEYMILATIIANCIVLALEQHLPEDDKTPMSRRLEKTEPYFIGIFCFEAGIKIVALGFVFHKGSYLRNGWNVMDFIVVLSGILATAGTHFNTHVDLRTLRAVRVLRPLKLVSGIPSLQIVLKSIMKAMVPLLQIGLLLFFAILMFAIIGLEFYSGKLHRACYTNNSGELEELDPPHPCGVQGCPPGYECREWIGPNDGITQFDNILFAVLTVFQCITMEGWTTVLYNTNDALGATWNWLYFIPLIIIGSFFVLNLVLGVLSGEFAKERERVENRRAFMKLRRQQQIERELNGYRAWIDKAEEVMLAEENKNSGTSALEGERRLAQRRPLHPTLGNPLSHSGLKGARVDGASYLRHKERLLRISVRHMVKSQVFYWIVLSLVALNTACVAIVHHNQPAWLTHFLYYAEFLFLGLFLLEMSLKMYGMGPRLYFHSSFNCFDCGVTVGSIFEVVWAIFRPGTSFGISVLRALRLLRIFKITKYWASLRNLVVSLMSSMKSIISLLFLLFLFIVVFALLGMQLFGGRFNFIDGTPSANFDTFPAAIMTVFQILTGEDWNEVMYNGIRSQGGVRSGMWSSIYFIVLTLFGNYTLLNVFLAIAVDNLANAQELTKDEQEEEEAFNQKHALQKAKEVSPMSAPNMPAIERDRRRRHHMSMWEPRSSHLRERRRRHHMSVWEQRTSQLRRHMQMSSQEGINKDEPPLINPHASIFRRKKPGDGVTLEKCTEEQGGKGERLPAEAPEQPAPGANPGGGEDRRSPSPRAKRDKEPWHQKSCHGNCELGEQDGAGGGIEDRARMRQSQRRSRHRRARMEGKEPAGTLGSRSASQEMSLEEVSPTEGVQDGDQCGDMAAAEALIQGETAASGEPIRTNGVSASDAELVGTTEEGVPPQVAPEPRGKMGSLMEQDCSSLDTSEQALLEASRTVSRSEPDLSSITPTTEKATESTTIMIDVHDSTVVQISNKTDGEASPLKEAETKEDEEEMEKKKRKKEKSETGKAMVPHSSMFIFSTTNPVRRACHYIVNLRYFEMCILLVIAASSIALAAEDPVLTNSDRNKVLRYFDYVFTGVFTFEMVIKMIDQGLILQDGSYFRDLWNILDFIVVVGALVAFALATNKGRDIKTIKSLRVLRVLRPLKTIKRLPKLKAVFDCVVTSLKNVFNILIVYKLFMFIFAVIAVQLFKGKFFYCTDSSKDTEKDCIGNYVDHEKNKMEVKCREWKRHEFHYDNIIWALLTLFTVSTGEGWPQVLQHSVDVTEEDRGPSRSNRMEMSIFYVVYFVVFPFFFVNIFVALIIITFQEQGDKMMEECSLEKNERACIDFAISAKPLTRYMPQNRHTFQYRVWHFVVSPSFEYTIMAMIALNTVVLMMKYYSAPYTYELALKYLNIAFTMVFSLECVLKIIAFGFLNYFRDTWNIFDFITVIGSITEIILTDTKLVNTSSFNMSFLKLFRAARLIKLLRQGYTIRILLWTFVQSFKALPYVCLLIAMLFFIYAIIGMQVFGNIKLDEESHINRHNNFRSFLGSLMLLFRSATGEAWQEIMLSCLEGKGCEPDTTATSGQNENERCGTDLAYVYFVSFIFFCSFLMLNLFVAVIMDNFEYLTRDSSILGPHHLDEFVRIWAEYDRAACGRIHYTEMYEMLTLMSPPLGLGKRCPSKVAYKRLVMMNMPVAEDMTVHFTSTLMALIRTALDIKIAKGGADWQQLDSELQKEILTIWPHLSQKMLDLLVPMPKTSDLTVGKIYAAMMIMDYYKQSKAKKQRQQLEEQKNAPMFQRMEPSSLPQEIISNAKALPYLQQDTLSGLSGRSGFPSLSPLSPQEIFQLACMDPAHGQFQEHQSLVVTDTSSMRRSFSTIRDKRTNSSWLDEFSMERSSDNTYKSRRRSYHSSLQLSARRLNADSGHRSDGHRSGGRERGRSKERKHLLSPDISRCNSEERSPQAQDESPERRRESRSPSEGRSQTPNRQGMGSLSESSIPSISDTSTPRRGRRQLPPVPPKPRPLLSYASMLRHTGDASPPAEESEGGSPLLSSTLEPSTAGLTESSSSPVGKQSRQSTPQRYISEPYLALHDDSHASDCGEEETLTFEAAVATSLGRSNTIGSAPPLRHSWQMPNGHYRRRRRGAGQGMMCGASIDVLSDTEEDDKC</sequence>
<dbReference type="GeneTree" id="ENSGT00940000155601"/>
<dbReference type="FunFam" id="1.20.120.350:FF:000001">
    <property type="entry name" value="Voltage-dependent L-type calcium channel subunit alpha"/>
    <property type="match status" value="1"/>
</dbReference>
<dbReference type="GO" id="GO:0098703">
    <property type="term" value="P:calcium ion import across plasma membrane"/>
    <property type="evidence" value="ECO:0007669"/>
    <property type="project" value="TreeGrafter"/>
</dbReference>
<keyword evidence="8" id="KW-0677">Repeat</keyword>
<feature type="binding site" evidence="18">
    <location>
        <position position="449"/>
    </location>
    <ligand>
        <name>Ca(2+)</name>
        <dbReference type="ChEBI" id="CHEBI:29108"/>
    </ligand>
</feature>
<feature type="compositionally biased region" description="Basic and acidic residues" evidence="21">
    <location>
        <begin position="2114"/>
        <end position="2134"/>
    </location>
</feature>
<evidence type="ECO:0000256" key="9">
    <source>
        <dbReference type="ARBA" id="ARBA00022837"/>
    </source>
</evidence>
<dbReference type="Pfam" id="PF16905">
    <property type="entry name" value="GPHH"/>
    <property type="match status" value="1"/>
</dbReference>
<dbReference type="Gene3D" id="1.10.287.70">
    <property type="match status" value="4"/>
</dbReference>
<dbReference type="GO" id="GO:0007268">
    <property type="term" value="P:chemical synaptic transmission"/>
    <property type="evidence" value="ECO:0007669"/>
    <property type="project" value="TreeGrafter"/>
</dbReference>
<feature type="transmembrane region" description="Helical" evidence="22">
    <location>
        <begin position="468"/>
        <end position="490"/>
    </location>
</feature>
<feature type="compositionally biased region" description="Low complexity" evidence="21">
    <location>
        <begin position="964"/>
        <end position="974"/>
    </location>
</feature>
<dbReference type="InterPro" id="IPR031649">
    <property type="entry name" value="GPHH_dom"/>
</dbReference>
<feature type="transmembrane region" description="Helical" evidence="22">
    <location>
        <begin position="1494"/>
        <end position="1519"/>
    </location>
</feature>
<dbReference type="Gene3D" id="1.20.120.350">
    <property type="entry name" value="Voltage-gated potassium channels. Chain C"/>
    <property type="match status" value="4"/>
</dbReference>
<feature type="region of interest" description="Disordered" evidence="21">
    <location>
        <begin position="153"/>
        <end position="181"/>
    </location>
</feature>
<comment type="function">
    <text evidence="19">Voltage-sensitive calcium channels (VSCC) mediate the entry of calcium ions into excitable cells and are also involved in a variety of calcium-dependent processes, including muscle contraction, hormone or neurotransmitter release, gene expression, cell motility, cell division and cell death. The isoform alpha-1E gives rise to R-type calcium currents.</text>
</comment>
<dbReference type="FunFam" id="1.10.287.70:FF:000025">
    <property type="entry name" value="Voltage-dependent R-type calcium channel subunit alpha"/>
    <property type="match status" value="1"/>
</dbReference>
<evidence type="ECO:0000256" key="13">
    <source>
        <dbReference type="ARBA" id="ARBA00023136"/>
    </source>
</evidence>
<reference evidence="24 25" key="1">
    <citation type="submission" date="2019-11" db="EMBL/GenBank/DDBJ databases">
        <title>Strigops habroptila (kakapo) genome, bStrHab1, primary haplotype, v2.</title>
        <authorList>
            <person name="Jarvis E.D."/>
            <person name="Howard J."/>
            <person name="Rhie A."/>
            <person name="Phillippy A."/>
            <person name="Korlach J."/>
            <person name="Digby A."/>
            <person name="Iorns D."/>
            <person name="Eason D."/>
            <person name="Robertson B."/>
            <person name="Raemaekers T."/>
            <person name="Howe K."/>
            <person name="Lewin H."/>
            <person name="Damas J."/>
            <person name="Hastie A."/>
            <person name="Tracey A."/>
            <person name="Chow W."/>
            <person name="Fedrigo O."/>
        </authorList>
    </citation>
    <scope>NUCLEOTIDE SEQUENCE [LARGE SCALE GENOMIC DNA]</scope>
</reference>
<dbReference type="PRINTS" id="PR00167">
    <property type="entry name" value="CACHANNEL"/>
</dbReference>
<dbReference type="InterPro" id="IPR005821">
    <property type="entry name" value="Ion_trans_dom"/>
</dbReference>
<feature type="compositionally biased region" description="Basic and acidic residues" evidence="21">
    <location>
        <begin position="950"/>
        <end position="963"/>
    </location>
</feature>
<evidence type="ECO:0000313" key="25">
    <source>
        <dbReference type="Proteomes" id="UP000472266"/>
    </source>
</evidence>
<dbReference type="InterPro" id="IPR002048">
    <property type="entry name" value="EF_hand_dom"/>
</dbReference>
<keyword evidence="6 22" id="KW-0812">Transmembrane</keyword>
<comment type="similarity">
    <text evidence="19">Belongs to the calcium channel alpha-1 subunit (TC 1.A.1.11) family.</text>
</comment>
<reference evidence="24" key="3">
    <citation type="submission" date="2025-09" db="UniProtKB">
        <authorList>
            <consortium name="Ensembl"/>
        </authorList>
    </citation>
    <scope>IDENTIFICATION</scope>
</reference>
<reference evidence="24" key="2">
    <citation type="submission" date="2025-08" db="UniProtKB">
        <authorList>
            <consortium name="Ensembl"/>
        </authorList>
    </citation>
    <scope>IDENTIFICATION</scope>
</reference>
<dbReference type="GO" id="GO:0045202">
    <property type="term" value="C:synapse"/>
    <property type="evidence" value="ECO:0007669"/>
    <property type="project" value="GOC"/>
</dbReference>
<dbReference type="FunFam" id="1.10.287.70:FF:000023">
    <property type="entry name" value="Voltage-dependent R-type calcium channel subunit alpha"/>
    <property type="match status" value="1"/>
</dbReference>
<feature type="transmembrane region" description="Helical" evidence="22">
    <location>
        <begin position="302"/>
        <end position="320"/>
    </location>
</feature>
<dbReference type="Gene3D" id="6.10.250.2180">
    <property type="match status" value="1"/>
</dbReference>
<keyword evidence="20" id="KW-0175">Coiled coil</keyword>
<keyword evidence="5 19" id="KW-0107">Calcium channel</keyword>
<feature type="transmembrane region" description="Helical" evidence="22">
    <location>
        <begin position="602"/>
        <end position="622"/>
    </location>
</feature>
<keyword evidence="15" id="KW-0325">Glycoprotein</keyword>
<evidence type="ECO:0000256" key="17">
    <source>
        <dbReference type="ARBA" id="ARBA00036634"/>
    </source>
</evidence>
<dbReference type="PANTHER" id="PTHR45628:SF5">
    <property type="entry name" value="VOLTAGE-DEPENDENT R-TYPE CALCIUM CHANNEL SUBUNIT ALPHA-1E"/>
    <property type="match status" value="1"/>
</dbReference>
<feature type="region of interest" description="Disordered" evidence="21">
    <location>
        <begin position="915"/>
        <end position="1168"/>
    </location>
</feature>
<feature type="transmembrane region" description="Helical" evidence="22">
    <location>
        <begin position="1605"/>
        <end position="1628"/>
    </location>
</feature>
<feature type="coiled-coil region" evidence="20">
    <location>
        <begin position="824"/>
        <end position="851"/>
    </location>
</feature>
<evidence type="ECO:0000259" key="23">
    <source>
        <dbReference type="PROSITE" id="PS50222"/>
    </source>
</evidence>
<evidence type="ECO:0000256" key="2">
    <source>
        <dbReference type="ARBA" id="ARBA00022448"/>
    </source>
</evidence>
<keyword evidence="9 18" id="KW-0106">Calcium</keyword>
<dbReference type="PROSITE" id="PS50222">
    <property type="entry name" value="EF_HAND_2"/>
    <property type="match status" value="1"/>
</dbReference>
<evidence type="ECO:0000256" key="16">
    <source>
        <dbReference type="ARBA" id="ARBA00023303"/>
    </source>
</evidence>
<feature type="transmembrane region" description="Helical" evidence="22">
    <location>
        <begin position="728"/>
        <end position="750"/>
    </location>
</feature>
<feature type="compositionally biased region" description="Basic and acidic residues" evidence="21">
    <location>
        <begin position="979"/>
        <end position="997"/>
    </location>
</feature>
<protein>
    <recommendedName>
        <fullName evidence="19">Voltage-dependent R-type calcium channel subunit alpha</fullName>
    </recommendedName>
</protein>
<feature type="transmembrane region" description="Helical" evidence="22">
    <location>
        <begin position="1321"/>
        <end position="1338"/>
    </location>
</feature>
<feature type="transmembrane region" description="Helical" evidence="22">
    <location>
        <begin position="1634"/>
        <end position="1652"/>
    </location>
</feature>
<proteinExistence type="inferred from homology"/>
<dbReference type="Proteomes" id="UP000472266">
    <property type="component" value="Chromosome 9"/>
</dbReference>
<feature type="compositionally biased region" description="Polar residues" evidence="21">
    <location>
        <begin position="2255"/>
        <end position="2274"/>
    </location>
</feature>
<feature type="compositionally biased region" description="Basic and acidic residues" evidence="21">
    <location>
        <begin position="1189"/>
        <end position="1200"/>
    </location>
</feature>
<feature type="compositionally biased region" description="Basic and acidic residues" evidence="21">
    <location>
        <begin position="2162"/>
        <end position="2173"/>
    </location>
</feature>
<dbReference type="SUPFAM" id="SSF81324">
    <property type="entry name" value="Voltage-gated potassium channels"/>
    <property type="match status" value="4"/>
</dbReference>
<dbReference type="FunFam" id="1.10.238.10:FF:000063">
    <property type="entry name" value="Voltage-dependent N-type calcium channel subunit alpha"/>
    <property type="match status" value="1"/>
</dbReference>
<feature type="transmembrane region" description="Helical" evidence="22">
    <location>
        <begin position="270"/>
        <end position="290"/>
    </location>
</feature>
<dbReference type="FunFam" id="1.20.120.350:FF:000015">
    <property type="entry name" value="Voltage-dependent N-type calcium channel subunit alpha"/>
    <property type="match status" value="1"/>
</dbReference>
<feature type="transmembrane region" description="Helical" evidence="22">
    <location>
        <begin position="1792"/>
        <end position="1816"/>
    </location>
</feature>
<dbReference type="InterPro" id="IPR050599">
    <property type="entry name" value="VDCC_alpha-1_subunit"/>
</dbReference>
<feature type="compositionally biased region" description="Low complexity" evidence="21">
    <location>
        <begin position="2187"/>
        <end position="2202"/>
    </location>
</feature>
<organism evidence="24 25">
    <name type="scientific">Strigops habroptila</name>
    <name type="common">Kakapo</name>
    <dbReference type="NCBI Taxonomy" id="2489341"/>
    <lineage>
        <taxon>Eukaryota</taxon>
        <taxon>Metazoa</taxon>
        <taxon>Chordata</taxon>
        <taxon>Craniata</taxon>
        <taxon>Vertebrata</taxon>
        <taxon>Euteleostomi</taxon>
        <taxon>Archelosauria</taxon>
        <taxon>Archosauria</taxon>
        <taxon>Dinosauria</taxon>
        <taxon>Saurischia</taxon>
        <taxon>Theropoda</taxon>
        <taxon>Coelurosauria</taxon>
        <taxon>Aves</taxon>
        <taxon>Neognathae</taxon>
        <taxon>Neoaves</taxon>
        <taxon>Telluraves</taxon>
        <taxon>Australaves</taxon>
        <taxon>Psittaciformes</taxon>
        <taxon>Psittacidae</taxon>
        <taxon>Strigops</taxon>
    </lineage>
</organism>
<evidence type="ECO:0000256" key="12">
    <source>
        <dbReference type="ARBA" id="ARBA00023065"/>
    </source>
</evidence>
<dbReference type="GO" id="GO:0043025">
    <property type="term" value="C:neuronal cell body"/>
    <property type="evidence" value="ECO:0007669"/>
    <property type="project" value="TreeGrafter"/>
</dbReference>
<feature type="transmembrane region" description="Helical" evidence="22">
    <location>
        <begin position="1699"/>
        <end position="1717"/>
    </location>
</feature>
<evidence type="ECO:0000256" key="15">
    <source>
        <dbReference type="ARBA" id="ARBA00023180"/>
    </source>
</evidence>
<evidence type="ECO:0000256" key="22">
    <source>
        <dbReference type="SAM" id="Phobius"/>
    </source>
</evidence>
<dbReference type="Pfam" id="PF00520">
    <property type="entry name" value="Ion_trans"/>
    <property type="match status" value="4"/>
</dbReference>
<feature type="binding site" evidence="18">
    <location>
        <position position="782"/>
    </location>
    <ligand>
        <name>Ca(2+)</name>
        <dbReference type="ChEBI" id="CHEBI:29108"/>
    </ligand>
</feature>
<dbReference type="FunFam" id="1.20.120.350:FF:000011">
    <property type="entry name" value="Voltage-dependent N-type calcium channel subunit alpha"/>
    <property type="match status" value="1"/>
</dbReference>
<dbReference type="PANTHER" id="PTHR45628">
    <property type="entry name" value="VOLTAGE-DEPENDENT CALCIUM CHANNEL TYPE A SUBUNIT ALPHA-1"/>
    <property type="match status" value="1"/>
</dbReference>
<feature type="compositionally biased region" description="Polar residues" evidence="21">
    <location>
        <begin position="1132"/>
        <end position="1141"/>
    </location>
</feature>
<keyword evidence="10 19" id="KW-0851">Voltage-gated channel</keyword>
<feature type="compositionally biased region" description="Low complexity" evidence="21">
    <location>
        <begin position="2241"/>
        <end position="2254"/>
    </location>
</feature>
<evidence type="ECO:0000256" key="19">
    <source>
        <dbReference type="RuleBase" id="RU003808"/>
    </source>
</evidence>
<feature type="compositionally biased region" description="Basic residues" evidence="21">
    <location>
        <begin position="1023"/>
        <end position="1035"/>
    </location>
</feature>
<feature type="transmembrane region" description="Helical" evidence="22">
    <location>
        <begin position="435"/>
        <end position="456"/>
    </location>
</feature>
<keyword evidence="14" id="KW-1015">Disulfide bond</keyword>
<keyword evidence="2" id="KW-0813">Transport</keyword>
<feature type="compositionally biased region" description="Polar residues" evidence="21">
    <location>
        <begin position="1148"/>
        <end position="1160"/>
    </location>
</feature>
<name>A0A672UAC1_STRHB</name>
<dbReference type="SMART" id="SM01062">
    <property type="entry name" value="Ca_chan_IQ"/>
    <property type="match status" value="1"/>
</dbReference>
<evidence type="ECO:0000256" key="14">
    <source>
        <dbReference type="ARBA" id="ARBA00023157"/>
    </source>
</evidence>
<gene>
    <name evidence="24" type="primary">CACNA1E</name>
</gene>
<keyword evidence="25" id="KW-1185">Reference proteome</keyword>
<dbReference type="InterPro" id="IPR027359">
    <property type="entry name" value="Volt_channel_dom_sf"/>
</dbReference>
<evidence type="ECO:0000256" key="8">
    <source>
        <dbReference type="ARBA" id="ARBA00022737"/>
    </source>
</evidence>
<dbReference type="InterPro" id="IPR005449">
    <property type="entry name" value="VDCC_R_a1su"/>
</dbReference>
<keyword evidence="3" id="KW-0597">Phosphoprotein</keyword>
<feature type="region of interest" description="Disordered" evidence="21">
    <location>
        <begin position="2088"/>
        <end position="2274"/>
    </location>
</feature>
<evidence type="ECO:0000256" key="1">
    <source>
        <dbReference type="ARBA" id="ARBA00004141"/>
    </source>
</evidence>
<feature type="region of interest" description="Disordered" evidence="21">
    <location>
        <begin position="1187"/>
        <end position="1220"/>
    </location>
</feature>
<evidence type="ECO:0000256" key="7">
    <source>
        <dbReference type="ARBA" id="ARBA00022723"/>
    </source>
</evidence>
<keyword evidence="7 18" id="KW-0479">Metal-binding</keyword>
<evidence type="ECO:0000256" key="11">
    <source>
        <dbReference type="ARBA" id="ARBA00022989"/>
    </source>
</evidence>
<dbReference type="InterPro" id="IPR002077">
    <property type="entry name" value="VDCCAlpha1"/>
</dbReference>
<evidence type="ECO:0000256" key="18">
    <source>
        <dbReference type="PIRSR" id="PIRSR602077-1"/>
    </source>
</evidence>
<comment type="catalytic activity">
    <reaction evidence="17">
        <text>Ca(2+)(in) = Ca(2+)(out)</text>
        <dbReference type="Rhea" id="RHEA:29671"/>
        <dbReference type="ChEBI" id="CHEBI:29108"/>
    </reaction>
</comment>
<evidence type="ECO:0000256" key="4">
    <source>
        <dbReference type="ARBA" id="ARBA00022568"/>
    </source>
</evidence>
<feature type="transmembrane region" description="Helical" evidence="22">
    <location>
        <begin position="1251"/>
        <end position="1269"/>
    </location>
</feature>
<dbReference type="GO" id="GO:0008331">
    <property type="term" value="F:high voltage-gated calcium channel activity"/>
    <property type="evidence" value="ECO:0007669"/>
    <property type="project" value="TreeGrafter"/>
</dbReference>
<feature type="transmembrane region" description="Helical" evidence="22">
    <location>
        <begin position="806"/>
        <end position="828"/>
    </location>
</feature>
<keyword evidence="16" id="KW-0407">Ion channel</keyword>
<accession>A0A672UAC1</accession>
<evidence type="ECO:0000313" key="24">
    <source>
        <dbReference type="Ensembl" id="ENSSHBP00005010622.1"/>
    </source>
</evidence>
<feature type="domain" description="EF-hand" evidence="23">
    <location>
        <begin position="1832"/>
        <end position="1867"/>
    </location>
</feature>
<keyword evidence="4 19" id="KW-0109">Calcium transport</keyword>
<keyword evidence="12" id="KW-0406">Ion transport</keyword>
<dbReference type="PRINTS" id="PR01633">
    <property type="entry name" value="RVDCCALPHA1"/>
</dbReference>
<evidence type="ECO:0000256" key="21">
    <source>
        <dbReference type="SAM" id="MobiDB-lite"/>
    </source>
</evidence>
<evidence type="ECO:0000256" key="3">
    <source>
        <dbReference type="ARBA" id="ARBA00022553"/>
    </source>
</evidence>
<feature type="transmembrane region" description="Helical" evidence="22">
    <location>
        <begin position="1382"/>
        <end position="1404"/>
    </location>
</feature>
<dbReference type="GO" id="GO:0005891">
    <property type="term" value="C:voltage-gated calcium channel complex"/>
    <property type="evidence" value="ECO:0007669"/>
    <property type="project" value="InterPro"/>
</dbReference>
<evidence type="ECO:0000256" key="20">
    <source>
        <dbReference type="SAM" id="Coils"/>
    </source>
</evidence>
<keyword evidence="11 22" id="KW-1133">Transmembrane helix</keyword>
<dbReference type="Gene3D" id="6.10.250.2500">
    <property type="match status" value="1"/>
</dbReference>
<evidence type="ECO:0000256" key="5">
    <source>
        <dbReference type="ARBA" id="ARBA00022673"/>
    </source>
</evidence>
<comment type="subcellular location">
    <subcellularLocation>
        <location evidence="1 19">Membrane</location>
        <topology evidence="1 19">Multi-pass membrane protein</topology>
    </subcellularLocation>
</comment>
<feature type="transmembrane region" description="Helical" evidence="22">
    <location>
        <begin position="1575"/>
        <end position="1593"/>
    </location>
</feature>
<keyword evidence="13 22" id="KW-0472">Membrane</keyword>
<evidence type="ECO:0000256" key="6">
    <source>
        <dbReference type="ARBA" id="ARBA00022692"/>
    </source>
</evidence>
<dbReference type="Ensembl" id="ENSSHBT00005012794.1">
    <property type="protein sequence ID" value="ENSSHBP00005010622.1"/>
    <property type="gene ID" value="ENSSHBG00005009236.1"/>
</dbReference>
<feature type="binding site" evidence="18">
    <location>
        <position position="1465"/>
    </location>
    <ligand>
        <name>Ca(2+)</name>
        <dbReference type="ChEBI" id="CHEBI:29108"/>
    </ligand>
</feature>